<feature type="transmembrane region" description="Helical" evidence="5">
    <location>
        <begin position="75"/>
        <end position="92"/>
    </location>
</feature>
<dbReference type="InterPro" id="IPR007016">
    <property type="entry name" value="O-antigen_ligase-rel_domated"/>
</dbReference>
<dbReference type="GO" id="GO:0016020">
    <property type="term" value="C:membrane"/>
    <property type="evidence" value="ECO:0007669"/>
    <property type="project" value="UniProtKB-SubCell"/>
</dbReference>
<dbReference type="PANTHER" id="PTHR37422:SF13">
    <property type="entry name" value="LIPOPOLYSACCHARIDE BIOSYNTHESIS PROTEIN PA4999-RELATED"/>
    <property type="match status" value="1"/>
</dbReference>
<dbReference type="PANTHER" id="PTHR37422">
    <property type="entry name" value="TEICHURONIC ACID BIOSYNTHESIS PROTEIN TUAE"/>
    <property type="match status" value="1"/>
</dbReference>
<gene>
    <name evidence="7" type="ORF">IRI77_20460</name>
</gene>
<sequence>METESGKAVHRLPQSPFLLAIHAAPAFGPSGQKISSPGTQQPLPHMQVTFLPTGETVIKLSGASARHAPADPKPLPRYLSIAAIALQTIALFKLTTRDPLATDLGLQATFEVACTGLSLFLAVWAQLLSKRRIPIKPPYTLLALVYLICLAASINSFYPVLSAAKAGLYLANLCTIVLASRQLGADRTLNVIYWTLLSAVAVGLCVGLYLPDMYPLFIGEYGNWRSRLAVLALHPGLLAEMAGIALLVGASPRTSKHWATQLFFATVLVLTVARTSIVVALIIFGIAIVKNHTAVARRAIVGLSYCFLFALVAAILIALQGDLIQPILGYMDSVYLRTINDSTLSGRSFLWAPAMDILLNSWAFGYGIGGARGQLLATVAWAGEAHNSYLDIGLACGFVGASLFLLSWFIVVRQGLRDFGRNYFYRLLIHLFLFAVSWVGALMSLGGTIGILTLIVLASEEPETNYAQIIRRAESALRAAGIKS</sequence>
<feature type="transmembrane region" description="Helical" evidence="5">
    <location>
        <begin position="300"/>
        <end position="319"/>
    </location>
</feature>
<evidence type="ECO:0000256" key="5">
    <source>
        <dbReference type="SAM" id="Phobius"/>
    </source>
</evidence>
<dbReference type="RefSeq" id="WP_194446881.1">
    <property type="nucleotide sequence ID" value="NZ_CP063849.1"/>
</dbReference>
<evidence type="ECO:0000256" key="2">
    <source>
        <dbReference type="ARBA" id="ARBA00022692"/>
    </source>
</evidence>
<keyword evidence="8" id="KW-1185">Reference proteome</keyword>
<evidence type="ECO:0000256" key="4">
    <source>
        <dbReference type="ARBA" id="ARBA00023136"/>
    </source>
</evidence>
<keyword evidence="2 5" id="KW-0812">Transmembrane</keyword>
<dbReference type="AlphaFoldDB" id="A0A7S7NKB3"/>
<feature type="transmembrane region" description="Helical" evidence="5">
    <location>
        <begin position="230"/>
        <end position="250"/>
    </location>
</feature>
<dbReference type="GO" id="GO:0016874">
    <property type="term" value="F:ligase activity"/>
    <property type="evidence" value="ECO:0007669"/>
    <property type="project" value="UniProtKB-KW"/>
</dbReference>
<feature type="transmembrane region" description="Helical" evidence="5">
    <location>
        <begin position="423"/>
        <end position="456"/>
    </location>
</feature>
<dbReference type="Proteomes" id="UP000593892">
    <property type="component" value="Chromosome"/>
</dbReference>
<protein>
    <submittedName>
        <fullName evidence="7">O-antigen ligase family protein</fullName>
    </submittedName>
</protein>
<feature type="transmembrane region" description="Helical" evidence="5">
    <location>
        <begin position="104"/>
        <end position="127"/>
    </location>
</feature>
<feature type="transmembrane region" description="Helical" evidence="5">
    <location>
        <begin position="262"/>
        <end position="288"/>
    </location>
</feature>
<feature type="transmembrane region" description="Helical" evidence="5">
    <location>
        <begin position="139"/>
        <end position="160"/>
    </location>
</feature>
<evidence type="ECO:0000313" key="7">
    <source>
        <dbReference type="EMBL" id="QOY85211.1"/>
    </source>
</evidence>
<keyword evidence="4 5" id="KW-0472">Membrane</keyword>
<accession>A0A7S7NKB3</accession>
<keyword evidence="3 5" id="KW-1133">Transmembrane helix</keyword>
<comment type="subcellular location">
    <subcellularLocation>
        <location evidence="1">Membrane</location>
        <topology evidence="1">Multi-pass membrane protein</topology>
    </subcellularLocation>
</comment>
<proteinExistence type="predicted"/>
<evidence type="ECO:0000259" key="6">
    <source>
        <dbReference type="Pfam" id="PF04932"/>
    </source>
</evidence>
<name>A0A7S7NKB3_PALFE</name>
<feature type="transmembrane region" description="Helical" evidence="5">
    <location>
        <begin position="389"/>
        <end position="411"/>
    </location>
</feature>
<dbReference type="Pfam" id="PF04932">
    <property type="entry name" value="Wzy_C"/>
    <property type="match status" value="1"/>
</dbReference>
<reference evidence="7 8" key="1">
    <citation type="submission" date="2020-10" db="EMBL/GenBank/DDBJ databases">
        <title>Complete genome sequence of Paludibaculum fermentans P105T, a facultatively anaerobic acidobacterium capable of dissimilatory Fe(III) reduction.</title>
        <authorList>
            <person name="Dedysh S.N."/>
            <person name="Beletsky A.V."/>
            <person name="Kulichevskaya I.S."/>
            <person name="Mardanov A.V."/>
            <person name="Ravin N.V."/>
        </authorList>
    </citation>
    <scope>NUCLEOTIDE SEQUENCE [LARGE SCALE GENOMIC DNA]</scope>
    <source>
        <strain evidence="7 8">P105</strain>
    </source>
</reference>
<feature type="transmembrane region" description="Helical" evidence="5">
    <location>
        <begin position="191"/>
        <end position="210"/>
    </location>
</feature>
<dbReference type="KEGG" id="pfer:IRI77_20460"/>
<dbReference type="EMBL" id="CP063849">
    <property type="protein sequence ID" value="QOY85211.1"/>
    <property type="molecule type" value="Genomic_DNA"/>
</dbReference>
<organism evidence="7 8">
    <name type="scientific">Paludibaculum fermentans</name>
    <dbReference type="NCBI Taxonomy" id="1473598"/>
    <lineage>
        <taxon>Bacteria</taxon>
        <taxon>Pseudomonadati</taxon>
        <taxon>Acidobacteriota</taxon>
        <taxon>Terriglobia</taxon>
        <taxon>Bryobacterales</taxon>
        <taxon>Bryobacteraceae</taxon>
        <taxon>Paludibaculum</taxon>
    </lineage>
</organism>
<evidence type="ECO:0000256" key="1">
    <source>
        <dbReference type="ARBA" id="ARBA00004141"/>
    </source>
</evidence>
<keyword evidence="7" id="KW-0436">Ligase</keyword>
<dbReference type="InterPro" id="IPR051533">
    <property type="entry name" value="WaaL-like"/>
</dbReference>
<evidence type="ECO:0000313" key="8">
    <source>
        <dbReference type="Proteomes" id="UP000593892"/>
    </source>
</evidence>
<feature type="domain" description="O-antigen ligase-related" evidence="6">
    <location>
        <begin position="262"/>
        <end position="405"/>
    </location>
</feature>
<evidence type="ECO:0000256" key="3">
    <source>
        <dbReference type="ARBA" id="ARBA00022989"/>
    </source>
</evidence>